<name>A0ACB9TLG2_HOLOL</name>
<organism evidence="1 2">
    <name type="scientific">Holotrichia oblita</name>
    <name type="common">Chafer beetle</name>
    <dbReference type="NCBI Taxonomy" id="644536"/>
    <lineage>
        <taxon>Eukaryota</taxon>
        <taxon>Metazoa</taxon>
        <taxon>Ecdysozoa</taxon>
        <taxon>Arthropoda</taxon>
        <taxon>Hexapoda</taxon>
        <taxon>Insecta</taxon>
        <taxon>Pterygota</taxon>
        <taxon>Neoptera</taxon>
        <taxon>Endopterygota</taxon>
        <taxon>Coleoptera</taxon>
        <taxon>Polyphaga</taxon>
        <taxon>Scarabaeiformia</taxon>
        <taxon>Scarabaeidae</taxon>
        <taxon>Melolonthinae</taxon>
        <taxon>Holotrichia</taxon>
    </lineage>
</organism>
<reference evidence="1" key="1">
    <citation type="submission" date="2022-04" db="EMBL/GenBank/DDBJ databases">
        <title>Chromosome-scale genome assembly of Holotrichia oblita Faldermann.</title>
        <authorList>
            <person name="Rongchong L."/>
        </authorList>
    </citation>
    <scope>NUCLEOTIDE SEQUENCE</scope>
    <source>
        <strain evidence="1">81SQS9</strain>
    </source>
</reference>
<keyword evidence="2" id="KW-1185">Reference proteome</keyword>
<comment type="caution">
    <text evidence="1">The sequence shown here is derived from an EMBL/GenBank/DDBJ whole genome shotgun (WGS) entry which is preliminary data.</text>
</comment>
<dbReference type="EMBL" id="CM043016">
    <property type="protein sequence ID" value="KAI4467613.1"/>
    <property type="molecule type" value="Genomic_DNA"/>
</dbReference>
<proteinExistence type="predicted"/>
<sequence>MSSPSPDIQKSSDHAYQTSESSDHALLTHAHTCPCTEKSSIENPKTEGTHSHCITSSHHHNVINLSHVPPTATSHIHPISQAVHVHVHASPKSGHAPKIVKPKCNCHLQETSDSNVEVHEQNIVQSGRKLEADDRIEVSPLPPALPPRPPPRPRFDEHGTLSSRISPRDDACQLNCRNDSNYRRIGKYGVGRMPKIPDIRNTKESQDLMHFEVYLRDFNKQETLHLQNVNHERKKMYWEQLELRCRSFYQQQSGAPSTTHESMRGPPIPPATYCSCCEECRYPAIPAGHHVYPWESHPTNRFWVPGRVGNFYSPNPGEEASQPSAENRERTASGWSWRRLPWNRGNSSQNNPDARRDNNSLSYQEGMSSADSQYGFSNRSGGDSTLPVSSTGSYSVLDNRPVGGVYVWGPPPPYSNPNSPARRQLQSPARYHHVHHHVHAHETHCQMNEENQFRNQQEFSFRRSRQYPNKDNYENTVETEVHQSNDNSESTDTSSCGDRVSHTLPIRKMKKRVDISSVKSVAQTPNCRTNVKNVFNQNAQSFPEESKHDDEHKYHEPTLQDQSKITTEGQPRFLPRLQGVENAAFQKQESPQKTEPTESEVYFADVSSCCNISVRNDGQDSSLYDEAVDTQNPRLMSLQCTHKQTIDESSNKQMMQNFQENCSSTVTEDEDYLAHRLGKRQMSTRSRLPFPLPDTDELNMPEIGESCGLSKDVSQNSLCSSVQTPMTETTDDTISPISPSFPKSDCCIGYFPEKNDQKNRKTFGNSNMEEFLAPDAQYEVIQENIRHNFNETNTCNLANTISGLNNFGQNYIPPGYNKNNFNQGNFSPKSIPPKTLNLNQSPRRNIGTNISTLIQNLGGNPVGLLYGEANSCEDEEMQGQACHSDGTMDSGWQSGSEKQERKPENNENVTHKSVNV</sequence>
<accession>A0ACB9TLG2</accession>
<evidence type="ECO:0000313" key="2">
    <source>
        <dbReference type="Proteomes" id="UP001056778"/>
    </source>
</evidence>
<dbReference type="Proteomes" id="UP001056778">
    <property type="component" value="Chromosome 2"/>
</dbReference>
<gene>
    <name evidence="1" type="ORF">MML48_2g00009099</name>
</gene>
<evidence type="ECO:0000313" key="1">
    <source>
        <dbReference type="EMBL" id="KAI4467613.1"/>
    </source>
</evidence>
<protein>
    <submittedName>
        <fullName evidence="1">Uncharacterized protein</fullName>
    </submittedName>
</protein>